<keyword evidence="4" id="KW-0436">Ligase</keyword>
<feature type="binding site" evidence="5">
    <location>
        <position position="130"/>
    </location>
    <ligand>
        <name>L-histidine</name>
        <dbReference type="ChEBI" id="CHEBI:57595"/>
    </ligand>
</feature>
<evidence type="ECO:0000256" key="2">
    <source>
        <dbReference type="ARBA" id="ARBA00022741"/>
    </source>
</evidence>
<evidence type="ECO:0000259" key="6">
    <source>
        <dbReference type="PROSITE" id="PS50862"/>
    </source>
</evidence>
<dbReference type="PIRSF" id="PIRSF001549">
    <property type="entry name" value="His-tRNA_synth"/>
    <property type="match status" value="1"/>
</dbReference>
<comment type="subcellular location">
    <subcellularLocation>
        <location evidence="4">Plastid</location>
        <location evidence="4">Chloroplast</location>
    </subcellularLocation>
</comment>
<dbReference type="InterPro" id="IPR015807">
    <property type="entry name" value="His-tRNA-ligase"/>
</dbReference>
<feature type="domain" description="Aminoacyl-transfer RNA synthetases class-II family profile" evidence="6">
    <location>
        <begin position="1"/>
        <end position="313"/>
    </location>
</feature>
<dbReference type="GO" id="GO:0005524">
    <property type="term" value="F:ATP binding"/>
    <property type="evidence" value="ECO:0007669"/>
    <property type="project" value="UniProtKB-UniRule"/>
</dbReference>
<dbReference type="InterPro" id="IPR045864">
    <property type="entry name" value="aa-tRNA-synth_II/BPL/LPL"/>
</dbReference>
<dbReference type="PANTHER" id="PTHR43707">
    <property type="entry name" value="HISTIDYL-TRNA SYNTHETASE"/>
    <property type="match status" value="1"/>
</dbReference>
<gene>
    <name evidence="7" type="primary">syh</name>
    <name evidence="4" type="synonym">hisS</name>
</gene>
<dbReference type="InterPro" id="IPR036621">
    <property type="entry name" value="Anticodon-bd_dom_sf"/>
</dbReference>
<accession>A0A1Y9TM79</accession>
<keyword evidence="4" id="KW-0648">Protein biosynthesis</keyword>
<evidence type="ECO:0000256" key="3">
    <source>
        <dbReference type="ARBA" id="ARBA00047639"/>
    </source>
</evidence>
<name>A0A1Y9TM79_9RHOD</name>
<dbReference type="CDD" id="cd00773">
    <property type="entry name" value="HisRS-like_core"/>
    <property type="match status" value="1"/>
</dbReference>
<dbReference type="GeneID" id="32887444"/>
<dbReference type="InterPro" id="IPR041715">
    <property type="entry name" value="HisRS-like_core"/>
</dbReference>
<dbReference type="Gene3D" id="3.30.930.10">
    <property type="entry name" value="Bira Bifunctional Protein, Domain 2"/>
    <property type="match status" value="1"/>
</dbReference>
<evidence type="ECO:0000256" key="4">
    <source>
        <dbReference type="HAMAP-Rule" id="MF_00127"/>
    </source>
</evidence>
<keyword evidence="7" id="KW-0150">Chloroplast</keyword>
<dbReference type="AlphaFoldDB" id="A0A1Y9TM79"/>
<evidence type="ECO:0000256" key="1">
    <source>
        <dbReference type="ARBA" id="ARBA00008226"/>
    </source>
</evidence>
<dbReference type="InterPro" id="IPR006195">
    <property type="entry name" value="aa-tRNA-synth_II"/>
</dbReference>
<comment type="similarity">
    <text evidence="1 4">Belongs to the class-II aminoacyl-tRNA synthetase family.</text>
</comment>
<geneLocation type="chloroplast" evidence="7"/>
<keyword evidence="2 4" id="KW-0547">Nucleotide-binding</keyword>
<dbReference type="GO" id="GO:0006427">
    <property type="term" value="P:histidyl-tRNA aminoacylation"/>
    <property type="evidence" value="ECO:0007669"/>
    <property type="project" value="UniProtKB-UniRule"/>
</dbReference>
<evidence type="ECO:0000256" key="5">
    <source>
        <dbReference type="PIRSR" id="PIRSR001549-1"/>
    </source>
</evidence>
<dbReference type="Pfam" id="PF13393">
    <property type="entry name" value="tRNA-synt_His"/>
    <property type="match status" value="1"/>
</dbReference>
<sequence>MKFQCLRGTKDLLYNDIFYWNLIENKAKQLFTTFNYEEIKTPIIENKALFEKGVGQFTDIVSKEMYTFQDKKSRDITLRPEGTASIVRAFIEHKVYANNKLQKWWYLGPMFRYERPQSGRQRQFHQLGLECIGSNDPLIDAEIISIAYKFLGSFLDNYYLEINSIGEYNDRINYQNSLVEYLQYYEKDLDLDSQIKLKNNPIKILDSKDLQTQKILDKAPSLSNFINSESKNHFQKVCDCLDSLKIPYRVNTKLVRGLDYYNNTAFEIKTNDLNAQDTICGGGRYNELVQQLGGPATPAIGWAIGVERLMLLLQNQVKQIENIVDFYIITTNCVADNYALSIGETLRQYGYRVEIDMTGTNLSKKLKKASQINTTASIILGESEVAEQSFTVKWMHTKTQEKSFLNDMSLLVDKLYKM</sequence>
<dbReference type="HAMAP" id="MF_00127">
    <property type="entry name" value="His_tRNA_synth"/>
    <property type="match status" value="1"/>
</dbReference>
<dbReference type="Pfam" id="PF03129">
    <property type="entry name" value="HGTP_anticodon"/>
    <property type="match status" value="1"/>
</dbReference>
<dbReference type="EMBL" id="KY709209">
    <property type="protein sequence ID" value="ARO90745.1"/>
    <property type="molecule type" value="Genomic_DNA"/>
</dbReference>
<keyword evidence="7" id="KW-0934">Plastid</keyword>
<feature type="binding site" evidence="5">
    <location>
        <begin position="81"/>
        <end position="83"/>
    </location>
    <ligand>
        <name>L-histidine</name>
        <dbReference type="ChEBI" id="CHEBI:57595"/>
    </ligand>
</feature>
<protein>
    <recommendedName>
        <fullName evidence="4">Histidine--tRNA ligase, chloroplastic</fullName>
        <ecNumber evidence="4">6.1.1.21</ecNumber>
    </recommendedName>
    <alternativeName>
        <fullName evidence="4">Histidyl-tRNA synthetase</fullName>
        <shortName evidence="4">HisRS</shortName>
    </alternativeName>
</protein>
<dbReference type="EC" id="6.1.1.21" evidence="4"/>
<dbReference type="NCBIfam" id="TIGR00442">
    <property type="entry name" value="hisS"/>
    <property type="match status" value="1"/>
</dbReference>
<keyword evidence="4" id="KW-0067">ATP-binding</keyword>
<comment type="catalytic activity">
    <reaction evidence="3 4">
        <text>tRNA(His) + L-histidine + ATP = L-histidyl-tRNA(His) + AMP + diphosphate + H(+)</text>
        <dbReference type="Rhea" id="RHEA:17313"/>
        <dbReference type="Rhea" id="RHEA-COMP:9665"/>
        <dbReference type="Rhea" id="RHEA-COMP:9689"/>
        <dbReference type="ChEBI" id="CHEBI:15378"/>
        <dbReference type="ChEBI" id="CHEBI:30616"/>
        <dbReference type="ChEBI" id="CHEBI:33019"/>
        <dbReference type="ChEBI" id="CHEBI:57595"/>
        <dbReference type="ChEBI" id="CHEBI:78442"/>
        <dbReference type="ChEBI" id="CHEBI:78527"/>
        <dbReference type="ChEBI" id="CHEBI:456215"/>
        <dbReference type="EC" id="6.1.1.21"/>
    </reaction>
</comment>
<feature type="binding site" evidence="5">
    <location>
        <position position="256"/>
    </location>
    <ligand>
        <name>L-histidine</name>
        <dbReference type="ChEBI" id="CHEBI:57595"/>
    </ligand>
</feature>
<organism evidence="7">
    <name type="scientific">Bulboplastis apyrenoidosa</name>
    <dbReference type="NCBI Taxonomy" id="1070855"/>
    <lineage>
        <taxon>Eukaryota</taxon>
        <taxon>Rhodophyta</taxon>
        <taxon>Rhodellophyceae</taxon>
        <taxon>Dixoniellales</taxon>
        <taxon>Dixoniellaceae</taxon>
        <taxon>Bulboplastis</taxon>
    </lineage>
</organism>
<evidence type="ECO:0000313" key="7">
    <source>
        <dbReference type="EMBL" id="ARO90745.1"/>
    </source>
</evidence>
<feature type="binding site" evidence="5">
    <location>
        <position position="126"/>
    </location>
    <ligand>
        <name>L-histidine</name>
        <dbReference type="ChEBI" id="CHEBI:57595"/>
    </ligand>
</feature>
<dbReference type="GO" id="GO:0009507">
    <property type="term" value="C:chloroplast"/>
    <property type="evidence" value="ECO:0007669"/>
    <property type="project" value="UniProtKB-SubCell"/>
</dbReference>
<dbReference type="Gene3D" id="3.40.50.800">
    <property type="entry name" value="Anticodon-binding domain"/>
    <property type="match status" value="1"/>
</dbReference>
<dbReference type="GO" id="GO:0004821">
    <property type="term" value="F:histidine-tRNA ligase activity"/>
    <property type="evidence" value="ECO:0007669"/>
    <property type="project" value="UniProtKB-UniRule"/>
</dbReference>
<dbReference type="SUPFAM" id="SSF55681">
    <property type="entry name" value="Class II aaRS and biotin synthetases"/>
    <property type="match status" value="1"/>
</dbReference>
<feature type="binding site" evidence="5">
    <location>
        <position position="112"/>
    </location>
    <ligand>
        <name>L-histidine</name>
        <dbReference type="ChEBI" id="CHEBI:57595"/>
    </ligand>
</feature>
<dbReference type="PANTHER" id="PTHR43707:SF1">
    <property type="entry name" value="HISTIDINE--TRNA LIGASE, MITOCHONDRIAL-RELATED"/>
    <property type="match status" value="1"/>
</dbReference>
<dbReference type="InterPro" id="IPR004516">
    <property type="entry name" value="HisRS/HisZ"/>
</dbReference>
<feature type="binding site" evidence="5">
    <location>
        <begin position="260"/>
        <end position="261"/>
    </location>
    <ligand>
        <name>L-histidine</name>
        <dbReference type="ChEBI" id="CHEBI:57595"/>
    </ligand>
</feature>
<keyword evidence="4 7" id="KW-0030">Aminoacyl-tRNA synthetase</keyword>
<proteinExistence type="inferred from homology"/>
<dbReference type="SUPFAM" id="SSF52954">
    <property type="entry name" value="Class II aaRS ABD-related"/>
    <property type="match status" value="1"/>
</dbReference>
<dbReference type="InterPro" id="IPR004154">
    <property type="entry name" value="Anticodon-bd"/>
</dbReference>
<dbReference type="RefSeq" id="YP_009370256.1">
    <property type="nucleotide sequence ID" value="NC_034787.1"/>
</dbReference>
<reference evidence="7" key="1">
    <citation type="submission" date="2017-03" db="EMBL/GenBank/DDBJ databases">
        <title>The new red algal subphylum Proteorhodophytina comprises the largest and most divergent plastid genomes known.</title>
        <authorList>
            <person name="Munoz-Gomez S.A."/>
            <person name="Mejia-Franco F.G."/>
            <person name="Durnin K."/>
            <person name="Morgan C."/>
            <person name="Grisdale C.J."/>
            <person name="Archibald J.M."/>
            <person name="Slamovits C.H."/>
        </authorList>
    </citation>
    <scope>NUCLEOTIDE SEQUENCE</scope>
    <source>
        <strain evidence="7">NIES-2742</strain>
    </source>
</reference>
<dbReference type="PROSITE" id="PS50862">
    <property type="entry name" value="AA_TRNA_LIGASE_II"/>
    <property type="match status" value="1"/>
</dbReference>